<dbReference type="Gene3D" id="3.40.50.1000">
    <property type="entry name" value="HAD superfamily/HAD-like"/>
    <property type="match status" value="1"/>
</dbReference>
<dbReference type="FunFam" id="3.40.50.1000:FF:000022">
    <property type="entry name" value="Phosphoglycolate phosphatase"/>
    <property type="match status" value="1"/>
</dbReference>
<dbReference type="PANTHER" id="PTHR43434">
    <property type="entry name" value="PHOSPHOGLYCOLATE PHOSPHATASE"/>
    <property type="match status" value="1"/>
</dbReference>
<reference evidence="1 2" key="1">
    <citation type="submission" date="2018-04" db="EMBL/GenBank/DDBJ databases">
        <authorList>
            <person name="Go L.Y."/>
            <person name="Mitchell J.A."/>
        </authorList>
    </citation>
    <scope>NUCLEOTIDE SEQUENCE [LARGE SCALE GENOMIC DNA]</scope>
    <source>
        <strain evidence="1">ULC066bin1</strain>
    </source>
</reference>
<gene>
    <name evidence="1" type="ORF">DCF19_16085</name>
</gene>
<dbReference type="PANTHER" id="PTHR43434:SF20">
    <property type="entry name" value="5'-NUCLEOTIDASE"/>
    <property type="match status" value="1"/>
</dbReference>
<evidence type="ECO:0000313" key="1">
    <source>
        <dbReference type="EMBL" id="PZO38719.1"/>
    </source>
</evidence>
<organism evidence="1 2">
    <name type="scientific">Pseudanabaena frigida</name>
    <dbReference type="NCBI Taxonomy" id="945775"/>
    <lineage>
        <taxon>Bacteria</taxon>
        <taxon>Bacillati</taxon>
        <taxon>Cyanobacteriota</taxon>
        <taxon>Cyanophyceae</taxon>
        <taxon>Pseudanabaenales</taxon>
        <taxon>Pseudanabaenaceae</taxon>
        <taxon>Pseudanabaena</taxon>
    </lineage>
</organism>
<accession>A0A2W4W9Y6</accession>
<proteinExistence type="predicted"/>
<keyword evidence="1" id="KW-0378">Hydrolase</keyword>
<dbReference type="InterPro" id="IPR023198">
    <property type="entry name" value="PGP-like_dom2"/>
</dbReference>
<dbReference type="InterPro" id="IPR041492">
    <property type="entry name" value="HAD_2"/>
</dbReference>
<dbReference type="GO" id="GO:0016787">
    <property type="term" value="F:hydrolase activity"/>
    <property type="evidence" value="ECO:0007669"/>
    <property type="project" value="UniProtKB-KW"/>
</dbReference>
<dbReference type="Pfam" id="PF13419">
    <property type="entry name" value="HAD_2"/>
    <property type="match status" value="1"/>
</dbReference>
<dbReference type="GO" id="GO:0004713">
    <property type="term" value="F:protein tyrosine kinase activity"/>
    <property type="evidence" value="ECO:0007669"/>
    <property type="project" value="TreeGrafter"/>
</dbReference>
<dbReference type="GO" id="GO:0005829">
    <property type="term" value="C:cytosol"/>
    <property type="evidence" value="ECO:0007669"/>
    <property type="project" value="TreeGrafter"/>
</dbReference>
<dbReference type="Gene3D" id="1.10.150.240">
    <property type="entry name" value="Putative phosphatase, domain 2"/>
    <property type="match status" value="1"/>
</dbReference>
<dbReference type="CDD" id="cd04302">
    <property type="entry name" value="HAD_5NT"/>
    <property type="match status" value="1"/>
</dbReference>
<sequence length="219" mass="24347">MNTVLFDLDGTLTDPKVGITTCIQYALDCLGYHPPEIDKLLWCIGPPLKVSFANLMQTSDASLIERAITFYRDRFATIGLFENVLYPQIPETLQAIRSEGYQTYVATSKPHIFAKRIVEHFELSSLFDGIYGSELDGTHTDKGELIHHILSTENLAPAKTIMVGDRSHDTIGAKKNQLLAIGVTYGYGTEEELNNHGADLIVNSPLEIAKHCIELKPKK</sequence>
<comment type="caution">
    <text evidence="1">The sequence shown here is derived from an EMBL/GenBank/DDBJ whole genome shotgun (WGS) entry which is preliminary data.</text>
</comment>
<reference evidence="1 2" key="2">
    <citation type="submission" date="2018-06" db="EMBL/GenBank/DDBJ databases">
        <title>Metagenomic assembly of (sub)arctic Cyanobacteria and their associated microbiome from non-axenic cultures.</title>
        <authorList>
            <person name="Baurain D."/>
        </authorList>
    </citation>
    <scope>NUCLEOTIDE SEQUENCE [LARGE SCALE GENOMIC DNA]</scope>
    <source>
        <strain evidence="1">ULC066bin1</strain>
    </source>
</reference>
<dbReference type="Proteomes" id="UP000249467">
    <property type="component" value="Unassembled WGS sequence"/>
</dbReference>
<dbReference type="InterPro" id="IPR050155">
    <property type="entry name" value="HAD-like_hydrolase_sf"/>
</dbReference>
<name>A0A2W4W9Y6_9CYAN</name>
<dbReference type="AlphaFoldDB" id="A0A2W4W9Y6"/>
<dbReference type="InterPro" id="IPR023214">
    <property type="entry name" value="HAD_sf"/>
</dbReference>
<dbReference type="InterPro" id="IPR036412">
    <property type="entry name" value="HAD-like_sf"/>
</dbReference>
<evidence type="ECO:0000313" key="2">
    <source>
        <dbReference type="Proteomes" id="UP000249467"/>
    </source>
</evidence>
<protein>
    <submittedName>
        <fullName evidence="1">HAD family hydrolase</fullName>
    </submittedName>
</protein>
<dbReference type="EMBL" id="QBML01000022">
    <property type="protein sequence ID" value="PZO38719.1"/>
    <property type="molecule type" value="Genomic_DNA"/>
</dbReference>
<dbReference type="SUPFAM" id="SSF56784">
    <property type="entry name" value="HAD-like"/>
    <property type="match status" value="1"/>
</dbReference>